<feature type="non-terminal residue" evidence="2">
    <location>
        <position position="323"/>
    </location>
</feature>
<feature type="domain" description="Calcineurin-like phosphoesterase" evidence="1">
    <location>
        <begin position="5"/>
        <end position="238"/>
    </location>
</feature>
<keyword evidence="3" id="KW-1185">Reference proteome</keyword>
<evidence type="ECO:0000313" key="2">
    <source>
        <dbReference type="EMBL" id="EGB07994.1"/>
    </source>
</evidence>
<evidence type="ECO:0000259" key="1">
    <source>
        <dbReference type="Pfam" id="PF00149"/>
    </source>
</evidence>
<dbReference type="InParanoid" id="F0YAI9"/>
<sequence>AATGRLWAISDLHTDHAENWDWLAKTLGGGRFRRDGLIVAGDVSSRLSVLRKTLELCAASFASVAFVVGNHDLWKERGEAFASAAEKREAIDRLCASLHVHTRPAYFSGCVVAPILSWHHQSWDTEPDVTGWENLPKAEQCIDVESPFSCPGLDMTDESVARFFDEANGPLSDDVAALRAAHPGAPLVTCSHFVPRIELVPEKRFLYVPALNKAVGSRFLGDRVAELKPDVHVFGHTHFGWDATHDGVRYLQPCLAYPSERRVRLTTVAAGDFPHAKGPLLVFDGSRFPARYVCGWSSFYEHNERRPDVTHVVPDYVARAYKR</sequence>
<dbReference type="GO" id="GO:0016787">
    <property type="term" value="F:hydrolase activity"/>
    <property type="evidence" value="ECO:0007669"/>
    <property type="project" value="InterPro"/>
</dbReference>
<dbReference type="InterPro" id="IPR052963">
    <property type="entry name" value="Pantetheine_PDE"/>
</dbReference>
<dbReference type="AlphaFoldDB" id="F0YAI9"/>
<name>F0YAI9_AURAN</name>
<dbReference type="EMBL" id="GL833129">
    <property type="protein sequence ID" value="EGB07994.1"/>
    <property type="molecule type" value="Genomic_DNA"/>
</dbReference>
<dbReference type="Gene3D" id="3.60.21.10">
    <property type="match status" value="1"/>
</dbReference>
<accession>F0YAI9</accession>
<feature type="non-terminal residue" evidence="2">
    <location>
        <position position="1"/>
    </location>
</feature>
<dbReference type="eggNOG" id="ENOG502QPJI">
    <property type="taxonomic scope" value="Eukaryota"/>
</dbReference>
<dbReference type="OrthoDB" id="550558at2759"/>
<dbReference type="RefSeq" id="XP_009037174.1">
    <property type="nucleotide sequence ID" value="XM_009038926.1"/>
</dbReference>
<organism evidence="3">
    <name type="scientific">Aureococcus anophagefferens</name>
    <name type="common">Harmful bloom alga</name>
    <dbReference type="NCBI Taxonomy" id="44056"/>
    <lineage>
        <taxon>Eukaryota</taxon>
        <taxon>Sar</taxon>
        <taxon>Stramenopiles</taxon>
        <taxon>Ochrophyta</taxon>
        <taxon>Pelagophyceae</taxon>
        <taxon>Pelagomonadales</taxon>
        <taxon>Pelagomonadaceae</taxon>
        <taxon>Aureococcus</taxon>
    </lineage>
</organism>
<gene>
    <name evidence="2" type="ORF">AURANDRAFT_2958</name>
</gene>
<proteinExistence type="predicted"/>
<dbReference type="InterPro" id="IPR029052">
    <property type="entry name" value="Metallo-depent_PP-like"/>
</dbReference>
<protein>
    <recommendedName>
        <fullName evidence="1">Calcineurin-like phosphoesterase domain-containing protein</fullName>
    </recommendedName>
</protein>
<dbReference type="SUPFAM" id="SSF56300">
    <property type="entry name" value="Metallo-dependent phosphatases"/>
    <property type="match status" value="1"/>
</dbReference>
<dbReference type="Proteomes" id="UP000002729">
    <property type="component" value="Unassembled WGS sequence"/>
</dbReference>
<dbReference type="PANTHER" id="PTHR36492:SF2">
    <property type="entry name" value="[ACYL-CARRIER-PROTEIN] PHOSPHODIESTERASE PPTH"/>
    <property type="match status" value="1"/>
</dbReference>
<dbReference type="OMA" id="ENGRYMD"/>
<reference evidence="2 3" key="1">
    <citation type="journal article" date="2011" name="Proc. Natl. Acad. Sci. U.S.A.">
        <title>Niche of harmful alga Aureococcus anophagefferens revealed through ecogenomics.</title>
        <authorList>
            <person name="Gobler C.J."/>
            <person name="Berry D.L."/>
            <person name="Dyhrman S.T."/>
            <person name="Wilhelm S.W."/>
            <person name="Salamov A."/>
            <person name="Lobanov A.V."/>
            <person name="Zhang Y."/>
            <person name="Collier J.L."/>
            <person name="Wurch L.L."/>
            <person name="Kustka A.B."/>
            <person name="Dill B.D."/>
            <person name="Shah M."/>
            <person name="VerBerkmoes N.C."/>
            <person name="Kuo A."/>
            <person name="Terry A."/>
            <person name="Pangilinan J."/>
            <person name="Lindquist E.A."/>
            <person name="Lucas S."/>
            <person name="Paulsen I.T."/>
            <person name="Hattenrath-Lehmann T.K."/>
            <person name="Talmage S.C."/>
            <person name="Walker E.A."/>
            <person name="Koch F."/>
            <person name="Burson A.M."/>
            <person name="Marcoval M.A."/>
            <person name="Tang Y.Z."/>
            <person name="Lecleir G.R."/>
            <person name="Coyne K.J."/>
            <person name="Berg G.M."/>
            <person name="Bertrand E.M."/>
            <person name="Saito M.A."/>
            <person name="Gladyshev V.N."/>
            <person name="Grigoriev I.V."/>
        </authorList>
    </citation>
    <scope>NUCLEOTIDE SEQUENCE [LARGE SCALE GENOMIC DNA]</scope>
    <source>
        <strain evidence="3">CCMP 1984</strain>
    </source>
</reference>
<dbReference type="CDD" id="cd00838">
    <property type="entry name" value="MPP_superfamily"/>
    <property type="match status" value="1"/>
</dbReference>
<dbReference type="KEGG" id="aaf:AURANDRAFT_2958"/>
<dbReference type="InterPro" id="IPR004843">
    <property type="entry name" value="Calcineurin-like_PHP"/>
</dbReference>
<dbReference type="GeneID" id="20220750"/>
<evidence type="ECO:0000313" key="3">
    <source>
        <dbReference type="Proteomes" id="UP000002729"/>
    </source>
</evidence>
<dbReference type="Pfam" id="PF00149">
    <property type="entry name" value="Metallophos"/>
    <property type="match status" value="1"/>
</dbReference>
<dbReference type="PANTHER" id="PTHR36492">
    <property type="match status" value="1"/>
</dbReference>